<dbReference type="InterPro" id="IPR010921">
    <property type="entry name" value="Trp_repressor/repl_initiator"/>
</dbReference>
<reference evidence="4 5" key="1">
    <citation type="submission" date="2023-06" db="EMBL/GenBank/DDBJ databases">
        <title>Influencing factors and mechanism of Cr(VI) reduction by facultative anaerobic Exiguobacterium sp. PY14.</title>
        <authorList>
            <person name="Zou L."/>
        </authorList>
    </citation>
    <scope>NUCLEOTIDE SEQUENCE [LARGE SCALE GENOMIC DNA]</scope>
    <source>
        <strain evidence="4 5">PY14</strain>
    </source>
</reference>
<proteinExistence type="predicted"/>
<dbReference type="InterPro" id="IPR012337">
    <property type="entry name" value="RNaseH-like_sf"/>
</dbReference>
<dbReference type="InterPro" id="IPR050900">
    <property type="entry name" value="Transposase_IS3/IS150/IS904"/>
</dbReference>
<dbReference type="Pfam" id="PF01527">
    <property type="entry name" value="HTH_Tnp_1"/>
    <property type="match status" value="1"/>
</dbReference>
<dbReference type="NCBIfam" id="NF033516">
    <property type="entry name" value="transpos_IS3"/>
    <property type="match status" value="1"/>
</dbReference>
<dbReference type="InterPro" id="IPR001584">
    <property type="entry name" value="Integrase_cat-core"/>
</dbReference>
<evidence type="ECO:0000313" key="4">
    <source>
        <dbReference type="EMBL" id="MDL5378083.1"/>
    </source>
</evidence>
<dbReference type="PROSITE" id="PS50994">
    <property type="entry name" value="INTEGRASE"/>
    <property type="match status" value="1"/>
</dbReference>
<evidence type="ECO:0000256" key="2">
    <source>
        <dbReference type="SAM" id="Coils"/>
    </source>
</evidence>
<dbReference type="InterPro" id="IPR002514">
    <property type="entry name" value="Transposase_8"/>
</dbReference>
<accession>A0ABT7MS92</accession>
<feature type="domain" description="Integrase catalytic" evidence="3">
    <location>
        <begin position="215"/>
        <end position="373"/>
    </location>
</feature>
<dbReference type="Gene3D" id="3.30.420.10">
    <property type="entry name" value="Ribonuclease H-like superfamily/Ribonuclease H"/>
    <property type="match status" value="1"/>
</dbReference>
<dbReference type="RefSeq" id="WP_286038507.1">
    <property type="nucleotide sequence ID" value="NZ_CP183078.1"/>
</dbReference>
<dbReference type="SUPFAM" id="SSF48295">
    <property type="entry name" value="TrpR-like"/>
    <property type="match status" value="1"/>
</dbReference>
<protein>
    <submittedName>
        <fullName evidence="4">IS3 family transposase</fullName>
    </submittedName>
</protein>
<dbReference type="Pfam" id="PF13333">
    <property type="entry name" value="rve_2"/>
    <property type="match status" value="1"/>
</dbReference>
<comment type="function">
    <text evidence="1">Involved in the transposition of the insertion sequence.</text>
</comment>
<sequence>MKRKRYTPEFKIQVVLEILKEEKTMSQIASEHGIHVNQLHKWKTHFLSEMPQVFKKQNKDQEKMRADYEEKLENLYAEVGKLTTQLSWIKKKNLASTTIRQERVEMMEWGNSKLPVSQQADLLGLNRSSLYYRPVAPSPEEVAIKHRIDEIYTKYPFYGSRRIAEVLKNEEVNINRKRVQRHMREMGIQALYPGPNLSKRNLQHRIYPYLLKGVNITRPNQAWGIDITYIRLQDSWMYLAAIIDWHSRYIISWELDQTLEIGFVLDAVRRAFTIGQPDIFNSDQGSHFTSSKYIHLLKEQPAVQISMDSKGRALDNIMIERFWRSLKYEEVYLKDYGTPREARQNIRDYMEFYNWERPHQSLGYRTPASIYFQ</sequence>
<evidence type="ECO:0000313" key="5">
    <source>
        <dbReference type="Proteomes" id="UP001230807"/>
    </source>
</evidence>
<dbReference type="InterPro" id="IPR036397">
    <property type="entry name" value="RNaseH_sf"/>
</dbReference>
<dbReference type="EMBL" id="JASWER010000016">
    <property type="protein sequence ID" value="MDL5378083.1"/>
    <property type="molecule type" value="Genomic_DNA"/>
</dbReference>
<dbReference type="Proteomes" id="UP001230807">
    <property type="component" value="Unassembled WGS sequence"/>
</dbReference>
<dbReference type="Gene3D" id="1.10.10.10">
    <property type="entry name" value="Winged helix-like DNA-binding domain superfamily/Winged helix DNA-binding domain"/>
    <property type="match status" value="1"/>
</dbReference>
<dbReference type="InterPro" id="IPR048020">
    <property type="entry name" value="Transpos_IS3"/>
</dbReference>
<dbReference type="InterPro" id="IPR025948">
    <property type="entry name" value="HTH-like_dom"/>
</dbReference>
<dbReference type="Pfam" id="PF00665">
    <property type="entry name" value="rve"/>
    <property type="match status" value="1"/>
</dbReference>
<evidence type="ECO:0000256" key="1">
    <source>
        <dbReference type="ARBA" id="ARBA00002286"/>
    </source>
</evidence>
<dbReference type="PANTHER" id="PTHR46889:SF7">
    <property type="entry name" value="TRANSPOSASE FOR INSERTION SEQUENCE ELEMENT IS904"/>
    <property type="match status" value="1"/>
</dbReference>
<dbReference type="InterPro" id="IPR036388">
    <property type="entry name" value="WH-like_DNA-bd_sf"/>
</dbReference>
<gene>
    <name evidence="4" type="ORF">QR695_13830</name>
</gene>
<name>A0ABT7MS92_9BACL</name>
<feature type="coiled-coil region" evidence="2">
    <location>
        <begin position="58"/>
        <end position="85"/>
    </location>
</feature>
<comment type="caution">
    <text evidence="4">The sequence shown here is derived from an EMBL/GenBank/DDBJ whole genome shotgun (WGS) entry which is preliminary data.</text>
</comment>
<dbReference type="SUPFAM" id="SSF53098">
    <property type="entry name" value="Ribonuclease H-like"/>
    <property type="match status" value="1"/>
</dbReference>
<organism evidence="4 5">
    <name type="scientific">Exiguobacterium mexicanum</name>
    <dbReference type="NCBI Taxonomy" id="340146"/>
    <lineage>
        <taxon>Bacteria</taxon>
        <taxon>Bacillati</taxon>
        <taxon>Bacillota</taxon>
        <taxon>Bacilli</taxon>
        <taxon>Bacillales</taxon>
        <taxon>Bacillales Family XII. Incertae Sedis</taxon>
        <taxon>Exiguobacterium</taxon>
    </lineage>
</organism>
<keyword evidence="2" id="KW-0175">Coiled coil</keyword>
<dbReference type="Pfam" id="PF13276">
    <property type="entry name" value="HTH_21"/>
    <property type="match status" value="1"/>
</dbReference>
<dbReference type="PANTHER" id="PTHR46889">
    <property type="entry name" value="TRANSPOSASE INSF FOR INSERTION SEQUENCE IS3B-RELATED"/>
    <property type="match status" value="1"/>
</dbReference>
<evidence type="ECO:0000259" key="3">
    <source>
        <dbReference type="PROSITE" id="PS50994"/>
    </source>
</evidence>
<keyword evidence="5" id="KW-1185">Reference proteome</keyword>